<comment type="caution">
    <text evidence="2">The sequence shown here is derived from an EMBL/GenBank/DDBJ whole genome shotgun (WGS) entry which is preliminary data.</text>
</comment>
<feature type="transmembrane region" description="Helical" evidence="1">
    <location>
        <begin position="162"/>
        <end position="183"/>
    </location>
</feature>
<dbReference type="AlphaFoldDB" id="A0A699T9W7"/>
<feature type="transmembrane region" description="Helical" evidence="1">
    <location>
        <begin position="189"/>
        <end position="209"/>
    </location>
</feature>
<feature type="transmembrane region" description="Helical" evidence="1">
    <location>
        <begin position="112"/>
        <end position="133"/>
    </location>
</feature>
<keyword evidence="1" id="KW-1133">Transmembrane helix</keyword>
<evidence type="ECO:0000256" key="1">
    <source>
        <dbReference type="SAM" id="Phobius"/>
    </source>
</evidence>
<sequence length="224" mass="24863">KFLAPVMFMLFSGMDVVGYWITDFQRGTIYHYEWWAGWIEYSSSLTSIFWAPQNTIPGWMAAAFFLSRPNAKQFVVAAPLFLMACVLWSPFVALGVVVLMLCMLNKEIFDAVMLDVPGAVLVAIIAGLLAYYVTFDSVSIPRSFVWNNPCLKSAIGEPCFSVLGYVEFVVLEVLCIAAVAFSLKDTRTWLTFAACSVLLLLPFVQVGLYNDIAMSSSRPSLAVL</sequence>
<reference evidence="2" key="1">
    <citation type="journal article" date="2019" name="Sci. Rep.">
        <title>Draft genome of Tanacetum cinerariifolium, the natural source of mosquito coil.</title>
        <authorList>
            <person name="Yamashiro T."/>
            <person name="Shiraishi A."/>
            <person name="Satake H."/>
            <person name="Nakayama K."/>
        </authorList>
    </citation>
    <scope>NUCLEOTIDE SEQUENCE</scope>
</reference>
<gene>
    <name evidence="2" type="ORF">Tci_878147</name>
</gene>
<evidence type="ECO:0000313" key="2">
    <source>
        <dbReference type="EMBL" id="GFD06178.1"/>
    </source>
</evidence>
<accession>A0A699T9W7</accession>
<feature type="transmembrane region" description="Helical" evidence="1">
    <location>
        <begin position="6"/>
        <end position="22"/>
    </location>
</feature>
<proteinExistence type="predicted"/>
<feature type="non-terminal residue" evidence="2">
    <location>
        <position position="224"/>
    </location>
</feature>
<protein>
    <submittedName>
        <fullName evidence="2">Uncharacterized protein</fullName>
    </submittedName>
</protein>
<organism evidence="2">
    <name type="scientific">Tanacetum cinerariifolium</name>
    <name type="common">Dalmatian daisy</name>
    <name type="synonym">Chrysanthemum cinerariifolium</name>
    <dbReference type="NCBI Taxonomy" id="118510"/>
    <lineage>
        <taxon>Eukaryota</taxon>
        <taxon>Viridiplantae</taxon>
        <taxon>Streptophyta</taxon>
        <taxon>Embryophyta</taxon>
        <taxon>Tracheophyta</taxon>
        <taxon>Spermatophyta</taxon>
        <taxon>Magnoliopsida</taxon>
        <taxon>eudicotyledons</taxon>
        <taxon>Gunneridae</taxon>
        <taxon>Pentapetalae</taxon>
        <taxon>asterids</taxon>
        <taxon>campanulids</taxon>
        <taxon>Asterales</taxon>
        <taxon>Asteraceae</taxon>
        <taxon>Asteroideae</taxon>
        <taxon>Anthemideae</taxon>
        <taxon>Anthemidinae</taxon>
        <taxon>Tanacetum</taxon>
    </lineage>
</organism>
<dbReference type="EMBL" id="BKCJ011223045">
    <property type="protein sequence ID" value="GFD06178.1"/>
    <property type="molecule type" value="Genomic_DNA"/>
</dbReference>
<keyword evidence="1" id="KW-0472">Membrane</keyword>
<name>A0A699T9W7_TANCI</name>
<feature type="transmembrane region" description="Helical" evidence="1">
    <location>
        <begin position="74"/>
        <end position="100"/>
    </location>
</feature>
<feature type="non-terminal residue" evidence="2">
    <location>
        <position position="1"/>
    </location>
</feature>
<keyword evidence="1" id="KW-0812">Transmembrane</keyword>